<evidence type="ECO:0000256" key="1">
    <source>
        <dbReference type="ARBA" id="ARBA00006987"/>
    </source>
</evidence>
<proteinExistence type="inferred from homology"/>
<evidence type="ECO:0000313" key="3">
    <source>
        <dbReference type="EMBL" id="GEP61256.1"/>
    </source>
</evidence>
<dbReference type="Pfam" id="PF03401">
    <property type="entry name" value="TctC"/>
    <property type="match status" value="1"/>
</dbReference>
<protein>
    <submittedName>
        <fullName evidence="3">MFS transporter</fullName>
    </submittedName>
</protein>
<dbReference type="OrthoDB" id="8443386at2"/>
<dbReference type="InterPro" id="IPR042100">
    <property type="entry name" value="Bug_dom1"/>
</dbReference>
<evidence type="ECO:0000313" key="4">
    <source>
        <dbReference type="Proteomes" id="UP000321058"/>
    </source>
</evidence>
<accession>A0A512NQN6</accession>
<dbReference type="Gene3D" id="3.40.190.150">
    <property type="entry name" value="Bordetella uptake gene, domain 1"/>
    <property type="match status" value="1"/>
</dbReference>
<dbReference type="SUPFAM" id="SSF53850">
    <property type="entry name" value="Periplasmic binding protein-like II"/>
    <property type="match status" value="1"/>
</dbReference>
<evidence type="ECO:0000256" key="2">
    <source>
        <dbReference type="SAM" id="SignalP"/>
    </source>
</evidence>
<dbReference type="RefSeq" id="WP_147156570.1">
    <property type="nucleotide sequence ID" value="NZ_BKAJ01000210.1"/>
</dbReference>
<comment type="similarity">
    <text evidence="1">Belongs to the UPF0065 (bug) family.</text>
</comment>
<dbReference type="PIRSF" id="PIRSF017082">
    <property type="entry name" value="YflP"/>
    <property type="match status" value="1"/>
</dbReference>
<keyword evidence="2" id="KW-0732">Signal</keyword>
<reference evidence="3 4" key="1">
    <citation type="submission" date="2019-07" db="EMBL/GenBank/DDBJ databases">
        <title>Whole genome shotgun sequence of Reyranella soli NBRC 108950.</title>
        <authorList>
            <person name="Hosoyama A."/>
            <person name="Uohara A."/>
            <person name="Ohji S."/>
            <person name="Ichikawa N."/>
        </authorList>
    </citation>
    <scope>NUCLEOTIDE SEQUENCE [LARGE SCALE GENOMIC DNA]</scope>
    <source>
        <strain evidence="3 4">NBRC 108950</strain>
    </source>
</reference>
<dbReference type="Gene3D" id="3.40.190.10">
    <property type="entry name" value="Periplasmic binding protein-like II"/>
    <property type="match status" value="1"/>
</dbReference>
<name>A0A512NQN6_9HYPH</name>
<dbReference type="PANTHER" id="PTHR42928">
    <property type="entry name" value="TRICARBOXYLATE-BINDING PROTEIN"/>
    <property type="match status" value="1"/>
</dbReference>
<sequence length="323" mass="34055">MNVPKLFVAAMAAFALGVAQAPAQDWPSKPVRFVVPFAAGGSTDVLTRLLCDQLAIELKTPCVVENKGGAGGNVGGQAVATSPPDGYTFLVSAPGVLAYNKILYREMAFDPDKDLDPICLYAFQPNVLVVHPSLPVKSVEELIAYAKANPRKLNYASGGVGSTSHVAGELFRTMAGLEWQHVPYRGTGPSLVDLLAGQVQLTIDNLPAILPHIKTGALRALAISTDKRVPQLPDLPTIAEAGLPGYAAISWQMVAVPTGTPRPIIDRMAATISKLTAEPAFRARVADAGAEPAGGTVDEARAFVKQETVKWREVVLKSGAKAD</sequence>
<keyword evidence="4" id="KW-1185">Reference proteome</keyword>
<feature type="chain" id="PRO_5022219697" evidence="2">
    <location>
        <begin position="24"/>
        <end position="323"/>
    </location>
</feature>
<dbReference type="Proteomes" id="UP000321058">
    <property type="component" value="Unassembled WGS sequence"/>
</dbReference>
<organism evidence="3 4">
    <name type="scientific">Reyranella soli</name>
    <dbReference type="NCBI Taxonomy" id="1230389"/>
    <lineage>
        <taxon>Bacteria</taxon>
        <taxon>Pseudomonadati</taxon>
        <taxon>Pseudomonadota</taxon>
        <taxon>Alphaproteobacteria</taxon>
        <taxon>Hyphomicrobiales</taxon>
        <taxon>Reyranellaceae</taxon>
        <taxon>Reyranella</taxon>
    </lineage>
</organism>
<comment type="caution">
    <text evidence="3">The sequence shown here is derived from an EMBL/GenBank/DDBJ whole genome shotgun (WGS) entry which is preliminary data.</text>
</comment>
<dbReference type="EMBL" id="BKAJ01000210">
    <property type="protein sequence ID" value="GEP61256.1"/>
    <property type="molecule type" value="Genomic_DNA"/>
</dbReference>
<dbReference type="InterPro" id="IPR005064">
    <property type="entry name" value="BUG"/>
</dbReference>
<dbReference type="PANTHER" id="PTHR42928:SF5">
    <property type="entry name" value="BLR1237 PROTEIN"/>
    <property type="match status" value="1"/>
</dbReference>
<dbReference type="AlphaFoldDB" id="A0A512NQN6"/>
<gene>
    <name evidence="3" type="ORF">RSO01_84220</name>
</gene>
<feature type="signal peptide" evidence="2">
    <location>
        <begin position="1"/>
        <end position="23"/>
    </location>
</feature>
<dbReference type="CDD" id="cd13578">
    <property type="entry name" value="PBP2_Bug27"/>
    <property type="match status" value="1"/>
</dbReference>